<dbReference type="Pfam" id="PF00027">
    <property type="entry name" value="cNMP_binding"/>
    <property type="match status" value="1"/>
</dbReference>
<dbReference type="AlphaFoldDB" id="A0A1S2LR99"/>
<protein>
    <submittedName>
        <fullName evidence="7">Crp/Fnr family transcriptional regulator</fullName>
    </submittedName>
</protein>
<evidence type="ECO:0000256" key="1">
    <source>
        <dbReference type="ARBA" id="ARBA00023015"/>
    </source>
</evidence>
<evidence type="ECO:0000256" key="4">
    <source>
        <dbReference type="ARBA" id="ARBA00023163"/>
    </source>
</evidence>
<feature type="domain" description="HTH crp-type" evidence="6">
    <location>
        <begin position="147"/>
        <end position="211"/>
    </location>
</feature>
<accession>A0A1S2LR99</accession>
<evidence type="ECO:0000259" key="5">
    <source>
        <dbReference type="PROSITE" id="PS50042"/>
    </source>
</evidence>
<dbReference type="InterPro" id="IPR014710">
    <property type="entry name" value="RmlC-like_jellyroll"/>
</dbReference>
<dbReference type="PROSITE" id="PS51063">
    <property type="entry name" value="HTH_CRP_2"/>
    <property type="match status" value="1"/>
</dbReference>
<dbReference type="SUPFAM" id="SSF46785">
    <property type="entry name" value="Winged helix' DNA-binding domain"/>
    <property type="match status" value="1"/>
</dbReference>
<dbReference type="CDD" id="cd00038">
    <property type="entry name" value="CAP_ED"/>
    <property type="match status" value="1"/>
</dbReference>
<gene>
    <name evidence="7" type="ORF">BKP37_07720</name>
</gene>
<dbReference type="EMBL" id="MLQR01000016">
    <property type="protein sequence ID" value="OIJ14854.1"/>
    <property type="molecule type" value="Genomic_DNA"/>
</dbReference>
<dbReference type="PROSITE" id="PS00042">
    <property type="entry name" value="HTH_CRP_1"/>
    <property type="match status" value="1"/>
</dbReference>
<dbReference type="Gene3D" id="1.10.10.10">
    <property type="entry name" value="Winged helix-like DNA-binding domain superfamily/Winged helix DNA-binding domain"/>
    <property type="match status" value="1"/>
</dbReference>
<dbReference type="OrthoDB" id="9810708at2"/>
<keyword evidence="4" id="KW-0804">Transcription</keyword>
<keyword evidence="8" id="KW-1185">Reference proteome</keyword>
<dbReference type="PRINTS" id="PR00034">
    <property type="entry name" value="HTHCRP"/>
</dbReference>
<dbReference type="GO" id="GO:0003700">
    <property type="term" value="F:DNA-binding transcription factor activity"/>
    <property type="evidence" value="ECO:0007669"/>
    <property type="project" value="InterPro"/>
</dbReference>
<keyword evidence="1" id="KW-0805">Transcription regulation</keyword>
<comment type="caution">
    <text evidence="7">The sequence shown here is derived from an EMBL/GenBank/DDBJ whole genome shotgun (WGS) entry which is preliminary data.</text>
</comment>
<dbReference type="SMART" id="SM00419">
    <property type="entry name" value="HTH_CRP"/>
    <property type="match status" value="1"/>
</dbReference>
<proteinExistence type="predicted"/>
<dbReference type="Pfam" id="PF13545">
    <property type="entry name" value="HTH_Crp_2"/>
    <property type="match status" value="1"/>
</dbReference>
<dbReference type="InterPro" id="IPR036388">
    <property type="entry name" value="WH-like_DNA-bd_sf"/>
</dbReference>
<dbReference type="InterPro" id="IPR036390">
    <property type="entry name" value="WH_DNA-bd_sf"/>
</dbReference>
<dbReference type="PANTHER" id="PTHR24567">
    <property type="entry name" value="CRP FAMILY TRANSCRIPTIONAL REGULATORY PROTEIN"/>
    <property type="match status" value="1"/>
</dbReference>
<dbReference type="RefSeq" id="WP_071309022.1">
    <property type="nucleotide sequence ID" value="NZ_MLQR01000016.1"/>
</dbReference>
<dbReference type="InterPro" id="IPR012318">
    <property type="entry name" value="HTH_CRP"/>
</dbReference>
<dbReference type="GO" id="GO:0005829">
    <property type="term" value="C:cytosol"/>
    <property type="evidence" value="ECO:0007669"/>
    <property type="project" value="TreeGrafter"/>
</dbReference>
<evidence type="ECO:0000256" key="3">
    <source>
        <dbReference type="ARBA" id="ARBA00023159"/>
    </source>
</evidence>
<evidence type="ECO:0000313" key="7">
    <source>
        <dbReference type="EMBL" id="OIJ14854.1"/>
    </source>
</evidence>
<name>A0A1S2LR99_9BACI</name>
<evidence type="ECO:0000313" key="8">
    <source>
        <dbReference type="Proteomes" id="UP000179524"/>
    </source>
</evidence>
<dbReference type="SMART" id="SM00100">
    <property type="entry name" value="cNMP"/>
    <property type="match status" value="1"/>
</dbReference>
<keyword evidence="3" id="KW-0010">Activator</keyword>
<dbReference type="InterPro" id="IPR018490">
    <property type="entry name" value="cNMP-bd_dom_sf"/>
</dbReference>
<feature type="domain" description="Cyclic nucleotide-binding" evidence="5">
    <location>
        <begin position="13"/>
        <end position="133"/>
    </location>
</feature>
<dbReference type="GO" id="GO:0003677">
    <property type="term" value="F:DNA binding"/>
    <property type="evidence" value="ECO:0007669"/>
    <property type="project" value="UniProtKB-KW"/>
</dbReference>
<dbReference type="InterPro" id="IPR018335">
    <property type="entry name" value="Tscrpt_reg_HTH_Crp-type_CS"/>
</dbReference>
<keyword evidence="2" id="KW-0238">DNA-binding</keyword>
<dbReference type="Proteomes" id="UP000179524">
    <property type="component" value="Unassembled WGS sequence"/>
</dbReference>
<sequence>MRDWLTILKKMEFFEGLTKEEISPLLDLATEKNFEDKDVLFSEGDERRYLYVLGKGTVMISKLNEDGEESFINVLTSGEIFPHTGFFDDRPYPGTATAKKRAEVLMIPIAAFERFIEAHPRLAFRIIKVMSKKIYSLQRKLNETLSLNVEDRLLSTLKQMNDLSKTETINLTHQELGNIVGASRETVTRQLKKLEQQGKVIIKKDHILLQE</sequence>
<dbReference type="PROSITE" id="PS50042">
    <property type="entry name" value="CNMP_BINDING_3"/>
    <property type="match status" value="1"/>
</dbReference>
<dbReference type="PANTHER" id="PTHR24567:SF26">
    <property type="entry name" value="REGULATORY PROTEIN YEIL"/>
    <property type="match status" value="1"/>
</dbReference>
<dbReference type="SUPFAM" id="SSF51206">
    <property type="entry name" value="cAMP-binding domain-like"/>
    <property type="match status" value="1"/>
</dbReference>
<reference evidence="7 8" key="1">
    <citation type="submission" date="2016-10" db="EMBL/GenBank/DDBJ databases">
        <title>Draft genome sequences of four alkaliphilic bacteria belonging to the Anaerobacillus genus.</title>
        <authorList>
            <person name="Bassil N.M."/>
            <person name="Lloyd J.R."/>
        </authorList>
    </citation>
    <scope>NUCLEOTIDE SEQUENCE [LARGE SCALE GENOMIC DNA]</scope>
    <source>
        <strain evidence="7 8">DSM 18345</strain>
    </source>
</reference>
<evidence type="ECO:0000259" key="6">
    <source>
        <dbReference type="PROSITE" id="PS51063"/>
    </source>
</evidence>
<dbReference type="InterPro" id="IPR050397">
    <property type="entry name" value="Env_Response_Regulators"/>
</dbReference>
<evidence type="ECO:0000256" key="2">
    <source>
        <dbReference type="ARBA" id="ARBA00023125"/>
    </source>
</evidence>
<dbReference type="InterPro" id="IPR000595">
    <property type="entry name" value="cNMP-bd_dom"/>
</dbReference>
<organism evidence="7 8">
    <name type="scientific">Anaerobacillus alkalilacustris</name>
    <dbReference type="NCBI Taxonomy" id="393763"/>
    <lineage>
        <taxon>Bacteria</taxon>
        <taxon>Bacillati</taxon>
        <taxon>Bacillota</taxon>
        <taxon>Bacilli</taxon>
        <taxon>Bacillales</taxon>
        <taxon>Bacillaceae</taxon>
        <taxon>Anaerobacillus</taxon>
    </lineage>
</organism>
<dbReference type="Gene3D" id="2.60.120.10">
    <property type="entry name" value="Jelly Rolls"/>
    <property type="match status" value="1"/>
</dbReference>